<name>A0ABW4RUI0_9ACTN</name>
<accession>A0ABW4RUI0</accession>
<gene>
    <name evidence="1" type="ORF">ACFSCS_02570</name>
</gene>
<evidence type="ECO:0000313" key="2">
    <source>
        <dbReference type="Proteomes" id="UP001597326"/>
    </source>
</evidence>
<comment type="caution">
    <text evidence="1">The sequence shown here is derived from an EMBL/GenBank/DDBJ whole genome shotgun (WGS) entry which is preliminary data.</text>
</comment>
<protein>
    <submittedName>
        <fullName evidence="1">Uncharacterized protein</fullName>
    </submittedName>
</protein>
<dbReference type="RefSeq" id="WP_343874838.1">
    <property type="nucleotide sequence ID" value="NZ_BAAAIX010000028.1"/>
</dbReference>
<evidence type="ECO:0000313" key="1">
    <source>
        <dbReference type="EMBL" id="MFD1889068.1"/>
    </source>
</evidence>
<sequence>MSEPDPQPAFSEQPPQTGNRLVDQAMAELASLAEAPLEEHHDRLAAAQDVLTSVLEDSRGAVQTPIPGVLRPGHHG</sequence>
<proteinExistence type="predicted"/>
<keyword evidence="2" id="KW-1185">Reference proteome</keyword>
<dbReference type="Proteomes" id="UP001597326">
    <property type="component" value="Unassembled WGS sequence"/>
</dbReference>
<dbReference type="EMBL" id="JBHUFZ010000005">
    <property type="protein sequence ID" value="MFD1889068.1"/>
    <property type="molecule type" value="Genomic_DNA"/>
</dbReference>
<reference evidence="2" key="1">
    <citation type="journal article" date="2019" name="Int. J. Syst. Evol. Microbiol.">
        <title>The Global Catalogue of Microorganisms (GCM) 10K type strain sequencing project: providing services to taxonomists for standard genome sequencing and annotation.</title>
        <authorList>
            <consortium name="The Broad Institute Genomics Platform"/>
            <consortium name="The Broad Institute Genome Sequencing Center for Infectious Disease"/>
            <person name="Wu L."/>
            <person name="Ma J."/>
        </authorList>
    </citation>
    <scope>NUCLEOTIDE SEQUENCE [LARGE SCALE GENOMIC DNA]</scope>
    <source>
        <strain evidence="2">CAIM 431</strain>
    </source>
</reference>
<organism evidence="1 2">
    <name type="scientific">Luteococcus peritonei</name>
    <dbReference type="NCBI Taxonomy" id="88874"/>
    <lineage>
        <taxon>Bacteria</taxon>
        <taxon>Bacillati</taxon>
        <taxon>Actinomycetota</taxon>
        <taxon>Actinomycetes</taxon>
        <taxon>Propionibacteriales</taxon>
        <taxon>Propionibacteriaceae</taxon>
        <taxon>Luteococcus</taxon>
    </lineage>
</organism>